<evidence type="ECO:0000313" key="1">
    <source>
        <dbReference type="EMBL" id="KAG0415880.1"/>
    </source>
</evidence>
<keyword evidence="2" id="KW-1185">Reference proteome</keyword>
<comment type="caution">
    <text evidence="1">The sequence shown here is derived from an EMBL/GenBank/DDBJ whole genome shotgun (WGS) entry which is preliminary data.</text>
</comment>
<dbReference type="Proteomes" id="UP000805193">
    <property type="component" value="Unassembled WGS sequence"/>
</dbReference>
<protein>
    <submittedName>
        <fullName evidence="1">Uncharacterized protein</fullName>
    </submittedName>
</protein>
<gene>
    <name evidence="1" type="ORF">HPB47_006944</name>
</gene>
<name>A0AC60P8Y7_IXOPE</name>
<dbReference type="EMBL" id="JABSTQ010011014">
    <property type="protein sequence ID" value="KAG0415880.1"/>
    <property type="molecule type" value="Genomic_DNA"/>
</dbReference>
<accession>A0AC60P8Y7</accession>
<proteinExistence type="predicted"/>
<reference evidence="1 2" key="1">
    <citation type="journal article" date="2020" name="Cell">
        <title>Large-Scale Comparative Analyses of Tick Genomes Elucidate Their Genetic Diversity and Vector Capacities.</title>
        <authorList>
            <consortium name="Tick Genome and Microbiome Consortium (TIGMIC)"/>
            <person name="Jia N."/>
            <person name="Wang J."/>
            <person name="Shi W."/>
            <person name="Du L."/>
            <person name="Sun Y."/>
            <person name="Zhan W."/>
            <person name="Jiang J.F."/>
            <person name="Wang Q."/>
            <person name="Zhang B."/>
            <person name="Ji P."/>
            <person name="Bell-Sakyi L."/>
            <person name="Cui X.M."/>
            <person name="Yuan T.T."/>
            <person name="Jiang B.G."/>
            <person name="Yang W.F."/>
            <person name="Lam T.T."/>
            <person name="Chang Q.C."/>
            <person name="Ding S.J."/>
            <person name="Wang X.J."/>
            <person name="Zhu J.G."/>
            <person name="Ruan X.D."/>
            <person name="Zhao L."/>
            <person name="Wei J.T."/>
            <person name="Ye R.Z."/>
            <person name="Que T.C."/>
            <person name="Du C.H."/>
            <person name="Zhou Y.H."/>
            <person name="Cheng J.X."/>
            <person name="Dai P.F."/>
            <person name="Guo W.B."/>
            <person name="Han X.H."/>
            <person name="Huang E.J."/>
            <person name="Li L.F."/>
            <person name="Wei W."/>
            <person name="Gao Y.C."/>
            <person name="Liu J.Z."/>
            <person name="Shao H.Z."/>
            <person name="Wang X."/>
            <person name="Wang C.C."/>
            <person name="Yang T.C."/>
            <person name="Huo Q.B."/>
            <person name="Li W."/>
            <person name="Chen H.Y."/>
            <person name="Chen S.E."/>
            <person name="Zhou L.G."/>
            <person name="Ni X.B."/>
            <person name="Tian J.H."/>
            <person name="Sheng Y."/>
            <person name="Liu T."/>
            <person name="Pan Y.S."/>
            <person name="Xia L.Y."/>
            <person name="Li J."/>
            <person name="Zhao F."/>
            <person name="Cao W.C."/>
        </authorList>
    </citation>
    <scope>NUCLEOTIDE SEQUENCE [LARGE SCALE GENOMIC DNA]</scope>
    <source>
        <strain evidence="1">Iper-2018</strain>
    </source>
</reference>
<evidence type="ECO:0000313" key="2">
    <source>
        <dbReference type="Proteomes" id="UP000805193"/>
    </source>
</evidence>
<organism evidence="1 2">
    <name type="scientific">Ixodes persulcatus</name>
    <name type="common">Taiga tick</name>
    <dbReference type="NCBI Taxonomy" id="34615"/>
    <lineage>
        <taxon>Eukaryota</taxon>
        <taxon>Metazoa</taxon>
        <taxon>Ecdysozoa</taxon>
        <taxon>Arthropoda</taxon>
        <taxon>Chelicerata</taxon>
        <taxon>Arachnida</taxon>
        <taxon>Acari</taxon>
        <taxon>Parasitiformes</taxon>
        <taxon>Ixodida</taxon>
        <taxon>Ixodoidea</taxon>
        <taxon>Ixodidae</taxon>
        <taxon>Ixodinae</taxon>
        <taxon>Ixodes</taxon>
    </lineage>
</organism>
<sequence length="113" mass="12051">MRGKASELSSLFPESSTSHRVFDVAAAGRKKSGEQQHADAEGGSSDWKMMRGTSWDRRRATRHMPATQTEMQAATAASAVGQRLRPRSTVGNYTVARRAAAAAACAPTGEAML</sequence>